<proteinExistence type="predicted"/>
<gene>
    <name evidence="2" type="ORF">XFLAVUS301_45020</name>
</gene>
<protein>
    <submittedName>
        <fullName evidence="2">Uncharacterized protein</fullName>
    </submittedName>
</protein>
<accession>A0A9W6FPA3</accession>
<dbReference type="AlphaFoldDB" id="A0A9W6FPA3"/>
<evidence type="ECO:0000256" key="1">
    <source>
        <dbReference type="SAM" id="MobiDB-lite"/>
    </source>
</evidence>
<feature type="region of interest" description="Disordered" evidence="1">
    <location>
        <begin position="1"/>
        <end position="36"/>
    </location>
</feature>
<reference evidence="2" key="1">
    <citation type="submission" date="2022-12" db="EMBL/GenBank/DDBJ databases">
        <title>Reference genome sequencing for broad-spectrum identification of bacterial and archaeal isolates by mass spectrometry.</title>
        <authorList>
            <person name="Sekiguchi Y."/>
            <person name="Tourlousse D.M."/>
        </authorList>
    </citation>
    <scope>NUCLEOTIDE SEQUENCE</scope>
    <source>
        <strain evidence="2">301</strain>
    </source>
</reference>
<evidence type="ECO:0000313" key="3">
    <source>
        <dbReference type="Proteomes" id="UP001144397"/>
    </source>
</evidence>
<sequence length="80" mass="8628">MPLRNGAPHRSWDMSTGHQGLSPREESDLKRTAQSQQWRDIGISAVAAAAQQASDKKAVEAKAAQANKVVTLKDIDFLAA</sequence>
<comment type="caution">
    <text evidence="2">The sequence shown here is derived from an EMBL/GenBank/DDBJ whole genome shotgun (WGS) entry which is preliminary data.</text>
</comment>
<organism evidence="2 3">
    <name type="scientific">Xanthobacter flavus</name>
    <dbReference type="NCBI Taxonomy" id="281"/>
    <lineage>
        <taxon>Bacteria</taxon>
        <taxon>Pseudomonadati</taxon>
        <taxon>Pseudomonadota</taxon>
        <taxon>Alphaproteobacteria</taxon>
        <taxon>Hyphomicrobiales</taxon>
        <taxon>Xanthobacteraceae</taxon>
        <taxon>Xanthobacter</taxon>
    </lineage>
</organism>
<name>A0A9W6FPA3_XANFL</name>
<evidence type="ECO:0000313" key="2">
    <source>
        <dbReference type="EMBL" id="GLI24828.1"/>
    </source>
</evidence>
<dbReference type="Proteomes" id="UP001144397">
    <property type="component" value="Unassembled WGS sequence"/>
</dbReference>
<dbReference type="EMBL" id="BSDO01000009">
    <property type="protein sequence ID" value="GLI24828.1"/>
    <property type="molecule type" value="Genomic_DNA"/>
</dbReference>